<reference evidence="10 11" key="2">
    <citation type="submission" date="2020-07" db="EMBL/GenBank/DDBJ databases">
        <title>Genome assembly of wild tea tree DASZ reveals pedigree and selection history of tea varieties.</title>
        <authorList>
            <person name="Zhang W."/>
        </authorList>
    </citation>
    <scope>NUCLEOTIDE SEQUENCE [LARGE SCALE GENOMIC DNA]</scope>
    <source>
        <strain evidence="11">cv. G240</strain>
        <tissue evidence="10">Leaf</tissue>
    </source>
</reference>
<dbReference type="Pfam" id="PF01266">
    <property type="entry name" value="DAO"/>
    <property type="match status" value="1"/>
</dbReference>
<dbReference type="AlphaFoldDB" id="A0A7J7GJX7"/>
<accession>A0A7J7GJX7</accession>
<evidence type="ECO:0000256" key="4">
    <source>
        <dbReference type="ARBA" id="ARBA00023002"/>
    </source>
</evidence>
<reference evidence="11" key="1">
    <citation type="journal article" date="2020" name="Nat. Commun.">
        <title>Genome assembly of wild tea tree DASZ reveals pedigree and selection history of tea varieties.</title>
        <authorList>
            <person name="Zhang W."/>
            <person name="Zhang Y."/>
            <person name="Qiu H."/>
            <person name="Guo Y."/>
            <person name="Wan H."/>
            <person name="Zhang X."/>
            <person name="Scossa F."/>
            <person name="Alseekh S."/>
            <person name="Zhang Q."/>
            <person name="Wang P."/>
            <person name="Xu L."/>
            <person name="Schmidt M.H."/>
            <person name="Jia X."/>
            <person name="Li D."/>
            <person name="Zhu A."/>
            <person name="Guo F."/>
            <person name="Chen W."/>
            <person name="Ni D."/>
            <person name="Usadel B."/>
            <person name="Fernie A.R."/>
            <person name="Wen W."/>
        </authorList>
    </citation>
    <scope>NUCLEOTIDE SEQUENCE [LARGE SCALE GENOMIC DNA]</scope>
    <source>
        <strain evidence="11">cv. G240</strain>
    </source>
</reference>
<evidence type="ECO:0000313" key="10">
    <source>
        <dbReference type="EMBL" id="KAF5941093.1"/>
    </source>
</evidence>
<evidence type="ECO:0000256" key="1">
    <source>
        <dbReference type="ARBA" id="ARBA00001974"/>
    </source>
</evidence>
<dbReference type="InterPro" id="IPR036188">
    <property type="entry name" value="FAD/NAD-bd_sf"/>
</dbReference>
<dbReference type="PANTHER" id="PTHR43104:SF4">
    <property type="entry name" value="L-2-HYDROXYGLUTARATE DEHYDROGENASE, MITOCHONDRIAL"/>
    <property type="match status" value="1"/>
</dbReference>
<comment type="catalytic activity">
    <reaction evidence="5">
        <text>(S)-2-hydroxyglutarate + A = 2-oxoglutarate + AH2</text>
        <dbReference type="Rhea" id="RHEA:21252"/>
        <dbReference type="ChEBI" id="CHEBI:13193"/>
        <dbReference type="ChEBI" id="CHEBI:16782"/>
        <dbReference type="ChEBI" id="CHEBI:16810"/>
        <dbReference type="ChEBI" id="CHEBI:17499"/>
        <dbReference type="EC" id="1.1.99.2"/>
    </reaction>
</comment>
<evidence type="ECO:0000259" key="9">
    <source>
        <dbReference type="Pfam" id="PF01266"/>
    </source>
</evidence>
<dbReference type="InterPro" id="IPR006076">
    <property type="entry name" value="FAD-dep_OxRdtase"/>
</dbReference>
<evidence type="ECO:0000256" key="7">
    <source>
        <dbReference type="ARBA" id="ARBA00038878"/>
    </source>
</evidence>
<dbReference type="EMBL" id="JACBKZ010000010">
    <property type="protein sequence ID" value="KAF5941093.1"/>
    <property type="molecule type" value="Genomic_DNA"/>
</dbReference>
<comment type="cofactor">
    <cofactor evidence="1">
        <name>FAD</name>
        <dbReference type="ChEBI" id="CHEBI:57692"/>
    </cofactor>
</comment>
<name>A0A7J7GJX7_CAMSI</name>
<sequence>MMITRTTRKWRNPTEILKLMLTPSSSSSSSSLRSRSVLFGNNFSSCNGVEEAVPRERVDCVVIGAGVVGIAVARDLSLKLRRQVLVIDSGPTFGTGTSSRNSEVIHAGIYYPPNSLKALFCVKGRELLYKYCKEHDIPHKRIGKLIVATGSSEIPKLNSLMNLGIENGVDGLRMMEGYEAMRIEPELQCIKALLSPVSGIVDSHSLMLSLVGEAESYGTTFSYNTTVIGGHREGNTICLHISNSKALENWDGKSPLQPELVLVPNFVVNSAGLSAPSLAKRFDGIDSEVIPSSYYARGCYFTLSNVKSSPFKHLIYPIPEHGGLGVHVTLDLNGQVKFGPDVEWIDGVDDISSFMNKFDYSLRTDRVNRFYPEIRKYYPNLKDGSLEPGYTGIRPKLSGPKQGSVDFVIQGEEIHGVPGLVDLFGIESPGLTSSMAIAEYVAGRLSRL</sequence>
<proteinExistence type="inferred from homology"/>
<evidence type="ECO:0000313" key="11">
    <source>
        <dbReference type="Proteomes" id="UP000593564"/>
    </source>
</evidence>
<dbReference type="PANTHER" id="PTHR43104">
    <property type="entry name" value="L-2-HYDROXYGLUTARATE DEHYDROGENASE, MITOCHONDRIAL"/>
    <property type="match status" value="1"/>
</dbReference>
<feature type="domain" description="FAD dependent oxidoreductase" evidence="9">
    <location>
        <begin position="59"/>
        <end position="442"/>
    </location>
</feature>
<gene>
    <name evidence="10" type="ORF">HYC85_022260</name>
</gene>
<keyword evidence="2" id="KW-0285">Flavoprotein</keyword>
<keyword evidence="3" id="KW-0274">FAD</keyword>
<protein>
    <recommendedName>
        <fullName evidence="8">L-2-hydroxyglutarate dehydrogenase, mitochondrial</fullName>
        <ecNumber evidence="7">1.1.99.2</ecNumber>
    </recommendedName>
</protein>
<evidence type="ECO:0000256" key="5">
    <source>
        <dbReference type="ARBA" id="ARBA00036066"/>
    </source>
</evidence>
<evidence type="ECO:0000256" key="8">
    <source>
        <dbReference type="ARBA" id="ARBA00041137"/>
    </source>
</evidence>
<comment type="similarity">
    <text evidence="6">Belongs to the L2HGDH family.</text>
</comment>
<dbReference type="SUPFAM" id="SSF51905">
    <property type="entry name" value="FAD/NAD(P)-binding domain"/>
    <property type="match status" value="1"/>
</dbReference>
<dbReference type="Gene3D" id="3.30.9.10">
    <property type="entry name" value="D-Amino Acid Oxidase, subunit A, domain 2"/>
    <property type="match status" value="1"/>
</dbReference>
<evidence type="ECO:0000256" key="2">
    <source>
        <dbReference type="ARBA" id="ARBA00022630"/>
    </source>
</evidence>
<dbReference type="Gene3D" id="3.50.50.60">
    <property type="entry name" value="FAD/NAD(P)-binding domain"/>
    <property type="match status" value="1"/>
</dbReference>
<evidence type="ECO:0000256" key="6">
    <source>
        <dbReference type="ARBA" id="ARBA00037941"/>
    </source>
</evidence>
<comment type="caution">
    <text evidence="10">The sequence shown here is derived from an EMBL/GenBank/DDBJ whole genome shotgun (WGS) entry which is preliminary data.</text>
</comment>
<evidence type="ECO:0000256" key="3">
    <source>
        <dbReference type="ARBA" id="ARBA00022827"/>
    </source>
</evidence>
<keyword evidence="11" id="KW-1185">Reference proteome</keyword>
<organism evidence="10 11">
    <name type="scientific">Camellia sinensis</name>
    <name type="common">Tea plant</name>
    <name type="synonym">Thea sinensis</name>
    <dbReference type="NCBI Taxonomy" id="4442"/>
    <lineage>
        <taxon>Eukaryota</taxon>
        <taxon>Viridiplantae</taxon>
        <taxon>Streptophyta</taxon>
        <taxon>Embryophyta</taxon>
        <taxon>Tracheophyta</taxon>
        <taxon>Spermatophyta</taxon>
        <taxon>Magnoliopsida</taxon>
        <taxon>eudicotyledons</taxon>
        <taxon>Gunneridae</taxon>
        <taxon>Pentapetalae</taxon>
        <taxon>asterids</taxon>
        <taxon>Ericales</taxon>
        <taxon>Theaceae</taxon>
        <taxon>Camellia</taxon>
    </lineage>
</organism>
<dbReference type="Proteomes" id="UP000593564">
    <property type="component" value="Unassembled WGS sequence"/>
</dbReference>
<dbReference type="EC" id="1.1.99.2" evidence="7"/>
<dbReference type="GO" id="GO:0047545">
    <property type="term" value="F:(S)-2-hydroxyglutarate dehydrogenase activity"/>
    <property type="evidence" value="ECO:0007669"/>
    <property type="project" value="UniProtKB-EC"/>
</dbReference>
<keyword evidence="4" id="KW-0560">Oxidoreductase</keyword>